<feature type="transmembrane region" description="Helical" evidence="1">
    <location>
        <begin position="94"/>
        <end position="112"/>
    </location>
</feature>
<proteinExistence type="predicted"/>
<organism evidence="2 3">
    <name type="scientific">Ohessyouella blattaphilus</name>
    <dbReference type="NCBI Taxonomy" id="2949333"/>
    <lineage>
        <taxon>Bacteria</taxon>
        <taxon>Bacillati</taxon>
        <taxon>Bacillota</taxon>
        <taxon>Clostridia</taxon>
        <taxon>Lachnospirales</taxon>
        <taxon>Lachnospiraceae</taxon>
        <taxon>Ohessyouella</taxon>
    </lineage>
</organism>
<keyword evidence="3" id="KW-1185">Reference proteome</keyword>
<keyword evidence="1" id="KW-0812">Transmembrane</keyword>
<evidence type="ECO:0000256" key="1">
    <source>
        <dbReference type="SAM" id="Phobius"/>
    </source>
</evidence>
<gene>
    <name evidence="2" type="ORF">NK118_01475</name>
</gene>
<evidence type="ECO:0000313" key="2">
    <source>
        <dbReference type="EMBL" id="MCP1108919.1"/>
    </source>
</evidence>
<protein>
    <submittedName>
        <fullName evidence="2">DUF4956 domain-containing protein</fullName>
    </submittedName>
</protein>
<feature type="transmembrane region" description="Helical" evidence="1">
    <location>
        <begin position="12"/>
        <end position="37"/>
    </location>
</feature>
<evidence type="ECO:0000313" key="3">
    <source>
        <dbReference type="Proteomes" id="UP001523565"/>
    </source>
</evidence>
<dbReference type="Proteomes" id="UP001523565">
    <property type="component" value="Unassembled WGS sequence"/>
</dbReference>
<dbReference type="EMBL" id="JAMZFV010000001">
    <property type="protein sequence ID" value="MCP1108919.1"/>
    <property type="molecule type" value="Genomic_DNA"/>
</dbReference>
<dbReference type="Pfam" id="PF16316">
    <property type="entry name" value="DUF4956"/>
    <property type="match status" value="1"/>
</dbReference>
<sequence length="225" mass="24970">MHNYISGSILSGTLNVQSLLICSITSVILGLGIGFLYRFRNTYNKGFLLTLTLLPPIVQLVIMMVNGNIGAGMAVAGAFSLVRFRSVPGNARDITNIFFAMAIGLTTGMGYLGLAITFFIFLALVELIFLISPLGSEKEGVRILRMTIPENLDYENVFDEVLDYFTESYTLQSVRTVNLGSLFELQYQVELKGGESQKEFIDKLRTRNGNLTISLSRPFPSREEL</sequence>
<name>A0ABT1EEJ8_9FIRM</name>
<reference evidence="2 3" key="1">
    <citation type="journal article" date="2022" name="Genome Biol. Evol.">
        <title>Host diet, physiology and behaviors set the stage for Lachnospiraceae cladogenesis.</title>
        <authorList>
            <person name="Vera-Ponce De Leon A."/>
            <person name="Schneider M."/>
            <person name="Jahnes B.C."/>
            <person name="Sadowski V."/>
            <person name="Camuy-Velez L.A."/>
            <person name="Duan J."/>
            <person name="Sabree Z.L."/>
        </authorList>
    </citation>
    <scope>NUCLEOTIDE SEQUENCE [LARGE SCALE GENOMIC DNA]</scope>
    <source>
        <strain evidence="2 3">PAL227</strain>
    </source>
</reference>
<keyword evidence="1" id="KW-1133">Transmembrane helix</keyword>
<dbReference type="RefSeq" id="WP_262067824.1">
    <property type="nucleotide sequence ID" value="NZ_JAMXOC010000001.1"/>
</dbReference>
<dbReference type="InterPro" id="IPR032531">
    <property type="entry name" value="DUF4956"/>
</dbReference>
<feature type="transmembrane region" description="Helical" evidence="1">
    <location>
        <begin position="57"/>
        <end position="82"/>
    </location>
</feature>
<accession>A0ABT1EEJ8</accession>
<keyword evidence="1" id="KW-0472">Membrane</keyword>
<comment type="caution">
    <text evidence="2">The sequence shown here is derived from an EMBL/GenBank/DDBJ whole genome shotgun (WGS) entry which is preliminary data.</text>
</comment>